<organism evidence="2 3">
    <name type="scientific">Desulfobulbus oralis</name>
    <dbReference type="NCBI Taxonomy" id="1986146"/>
    <lineage>
        <taxon>Bacteria</taxon>
        <taxon>Pseudomonadati</taxon>
        <taxon>Thermodesulfobacteriota</taxon>
        <taxon>Desulfobulbia</taxon>
        <taxon>Desulfobulbales</taxon>
        <taxon>Desulfobulbaceae</taxon>
        <taxon>Desulfobulbus</taxon>
    </lineage>
</organism>
<keyword evidence="3" id="KW-1185">Reference proteome</keyword>
<dbReference type="Proteomes" id="UP000239867">
    <property type="component" value="Chromosome"/>
</dbReference>
<accession>A0A2L1GQS5</accession>
<dbReference type="AlphaFoldDB" id="A0A2L1GQS5"/>
<dbReference type="KEGG" id="deo:CAY53_11240"/>
<name>A0A2L1GQS5_9BACT</name>
<sequence>MFTKKMLLLAAAMSFLFVAVQAWAHTPLCSCYDNGDGTITCEGGFSDGSSASGVKMRVEDSAGKVLIDGQMSANSEFVFDKPKTDYKVIFDGGEGHRLEINGKDIVE</sequence>
<feature type="signal peptide" evidence="1">
    <location>
        <begin position="1"/>
        <end position="24"/>
    </location>
</feature>
<feature type="chain" id="PRO_5014927854" description="Carboxypeptidase regulatory-like domain-containing protein" evidence="1">
    <location>
        <begin position="25"/>
        <end position="107"/>
    </location>
</feature>
<dbReference type="EMBL" id="CP021255">
    <property type="protein sequence ID" value="AVD71974.1"/>
    <property type="molecule type" value="Genomic_DNA"/>
</dbReference>
<dbReference type="OrthoDB" id="363007at2"/>
<evidence type="ECO:0000313" key="2">
    <source>
        <dbReference type="EMBL" id="AVD71974.1"/>
    </source>
</evidence>
<dbReference type="RefSeq" id="WP_104937182.1">
    <property type="nucleotide sequence ID" value="NZ_CP021255.1"/>
</dbReference>
<reference evidence="2 3" key="1">
    <citation type="journal article" date="2018" name="MBio">
        <title>Insights into the evolution of host association through the isolation and characterization of a novel human periodontal pathobiont, Desulfobulbus oralis.</title>
        <authorList>
            <person name="Cross K.L."/>
            <person name="Chirania P."/>
            <person name="Xiong W."/>
            <person name="Beall C.J."/>
            <person name="Elkins J.G."/>
            <person name="Giannone R.J."/>
            <person name="Griffen A.L."/>
            <person name="Guss A.M."/>
            <person name="Hettich R.L."/>
            <person name="Joshi S.S."/>
            <person name="Mokrzan E.M."/>
            <person name="Martin R.K."/>
            <person name="Zhulin I.B."/>
            <person name="Leys E.J."/>
            <person name="Podar M."/>
        </authorList>
    </citation>
    <scope>NUCLEOTIDE SEQUENCE [LARGE SCALE GENOMIC DNA]</scope>
    <source>
        <strain evidence="2 3">ORNL</strain>
    </source>
</reference>
<protein>
    <recommendedName>
        <fullName evidence="4">Carboxypeptidase regulatory-like domain-containing protein</fullName>
    </recommendedName>
</protein>
<gene>
    <name evidence="2" type="ORF">CAY53_11240</name>
</gene>
<evidence type="ECO:0000256" key="1">
    <source>
        <dbReference type="SAM" id="SignalP"/>
    </source>
</evidence>
<keyword evidence="1" id="KW-0732">Signal</keyword>
<proteinExistence type="predicted"/>
<evidence type="ECO:0008006" key="4">
    <source>
        <dbReference type="Google" id="ProtNLM"/>
    </source>
</evidence>
<evidence type="ECO:0000313" key="3">
    <source>
        <dbReference type="Proteomes" id="UP000239867"/>
    </source>
</evidence>